<evidence type="ECO:0000256" key="4">
    <source>
        <dbReference type="ARBA" id="ARBA00022833"/>
    </source>
</evidence>
<dbReference type="PANTHER" id="PTHR30037">
    <property type="entry name" value="DNA-3-METHYLADENINE GLYCOSYLASE 1"/>
    <property type="match status" value="1"/>
</dbReference>
<dbReference type="OrthoDB" id="9807664at2"/>
<organism evidence="10 11">
    <name type="scientific">Solitalea canadensis (strain ATCC 29591 / DSM 3403 / JCM 21819 / LMG 8368 / NBRC 15130 / NCIMB 12057 / USAM 9D)</name>
    <name type="common">Flexibacter canadensis</name>
    <dbReference type="NCBI Taxonomy" id="929556"/>
    <lineage>
        <taxon>Bacteria</taxon>
        <taxon>Pseudomonadati</taxon>
        <taxon>Bacteroidota</taxon>
        <taxon>Sphingobacteriia</taxon>
        <taxon>Sphingobacteriales</taxon>
        <taxon>Sphingobacteriaceae</taxon>
        <taxon>Solitalea</taxon>
    </lineage>
</organism>
<dbReference type="Proteomes" id="UP000007590">
    <property type="component" value="Chromosome"/>
</dbReference>
<accession>H8KLS2</accession>
<dbReference type="KEGG" id="scn:Solca_4236"/>
<dbReference type="eggNOG" id="COG2818">
    <property type="taxonomic scope" value="Bacteria"/>
</dbReference>
<dbReference type="STRING" id="929556.Solca_4236"/>
<dbReference type="GO" id="GO:0046872">
    <property type="term" value="F:metal ion binding"/>
    <property type="evidence" value="ECO:0007669"/>
    <property type="project" value="UniProtKB-KW"/>
</dbReference>
<dbReference type="GO" id="GO:0006284">
    <property type="term" value="P:base-excision repair"/>
    <property type="evidence" value="ECO:0007669"/>
    <property type="project" value="InterPro"/>
</dbReference>
<comment type="function">
    <text evidence="7">Hydrolysis of the deoxyribose N-glycosidic bond to excise 3-methyladenine from the damaged DNA polymer formed by alkylation lesions.</text>
</comment>
<dbReference type="EC" id="3.2.2.20" evidence="8"/>
<dbReference type="PANTHER" id="PTHR30037:SF4">
    <property type="entry name" value="DNA-3-METHYLADENINE GLYCOSYLASE I"/>
    <property type="match status" value="1"/>
</dbReference>
<dbReference type="Gene3D" id="1.10.340.30">
    <property type="entry name" value="Hypothetical protein, domain 2"/>
    <property type="match status" value="1"/>
</dbReference>
<dbReference type="InterPro" id="IPR052891">
    <property type="entry name" value="DNA-3mA_glycosylase"/>
</dbReference>
<evidence type="ECO:0000256" key="6">
    <source>
        <dbReference type="ARBA" id="ARBA00052558"/>
    </source>
</evidence>
<dbReference type="FunFam" id="1.10.340.30:FF:000009">
    <property type="entry name" value="DNA-3-methyladenine glycosylase I"/>
    <property type="match status" value="1"/>
</dbReference>
<keyword evidence="4 9" id="KW-0862">Zinc</keyword>
<dbReference type="EMBL" id="CP003349">
    <property type="protein sequence ID" value="AFD09226.1"/>
    <property type="molecule type" value="Genomic_DNA"/>
</dbReference>
<comment type="catalytic activity">
    <reaction evidence="6">
        <text>Hydrolysis of alkylated DNA, releasing 3-methyladenine.</text>
        <dbReference type="EC" id="3.2.2.20"/>
    </reaction>
</comment>
<dbReference type="RefSeq" id="WP_014682448.1">
    <property type="nucleotide sequence ID" value="NC_017770.1"/>
</dbReference>
<evidence type="ECO:0000313" key="11">
    <source>
        <dbReference type="Proteomes" id="UP000007590"/>
    </source>
</evidence>
<feature type="binding site" evidence="9">
    <location>
        <position position="29"/>
    </location>
    <ligand>
        <name>Zn(2+)</name>
        <dbReference type="ChEBI" id="CHEBI:29105"/>
    </ligand>
</feature>
<protein>
    <recommendedName>
        <fullName evidence="8">DNA-3-methyladenine glycosylase I</fullName>
        <ecNumber evidence="8">3.2.2.20</ecNumber>
    </recommendedName>
</protein>
<dbReference type="InterPro" id="IPR011257">
    <property type="entry name" value="DNA_glycosylase"/>
</dbReference>
<evidence type="ECO:0000256" key="7">
    <source>
        <dbReference type="ARBA" id="ARBA00057608"/>
    </source>
</evidence>
<dbReference type="NCBIfam" id="TIGR00624">
    <property type="entry name" value="tag"/>
    <property type="match status" value="1"/>
</dbReference>
<sequence>MEKRLKTQDSELETKKNGLKAQDSELTRCAWCGTDPIYQKYHDEEWGKEVRDDKTMFEFLILEGAQAGLSWITILRRRDNYRKAFANFDVKKVAAFTEKDVERLMQDEGIIRNRLKINAAVTNAKLFIDIQKEFGSFCDYIWGFVPEGKPIINNRASTKEVPARTEISDAISKDMKKRGFKFFGTTICYAHMQATGMVNDHTNDCFAK</sequence>
<gene>
    <name evidence="10" type="ordered locus">Solca_4236</name>
</gene>
<reference evidence="10" key="1">
    <citation type="submission" date="2012-02" db="EMBL/GenBank/DDBJ databases">
        <title>The complete genome of Solitalea canadensis DSM 3403.</title>
        <authorList>
            <consortium name="US DOE Joint Genome Institute (JGI-PGF)"/>
            <person name="Lucas S."/>
            <person name="Copeland A."/>
            <person name="Lapidus A."/>
            <person name="Glavina del Rio T."/>
            <person name="Dalin E."/>
            <person name="Tice H."/>
            <person name="Bruce D."/>
            <person name="Goodwin L."/>
            <person name="Pitluck S."/>
            <person name="Peters L."/>
            <person name="Ovchinnikova G."/>
            <person name="Lu M."/>
            <person name="Kyrpides N."/>
            <person name="Mavromatis K."/>
            <person name="Ivanova N."/>
            <person name="Brettin T."/>
            <person name="Detter J.C."/>
            <person name="Han C."/>
            <person name="Larimer F."/>
            <person name="Land M."/>
            <person name="Hauser L."/>
            <person name="Markowitz V."/>
            <person name="Cheng J.-F."/>
            <person name="Hugenholtz P."/>
            <person name="Woyke T."/>
            <person name="Wu D."/>
            <person name="Spring S."/>
            <person name="Schroeder M."/>
            <person name="Kopitz M."/>
            <person name="Brambilla E."/>
            <person name="Klenk H.-P."/>
            <person name="Eisen J.A."/>
        </authorList>
    </citation>
    <scope>NUCLEOTIDE SEQUENCE</scope>
    <source>
        <strain evidence="10">DSM 3403</strain>
    </source>
</reference>
<keyword evidence="2" id="KW-0227">DNA damage</keyword>
<keyword evidence="1 9" id="KW-0479">Metal-binding</keyword>
<evidence type="ECO:0000256" key="1">
    <source>
        <dbReference type="ARBA" id="ARBA00022723"/>
    </source>
</evidence>
<proteinExistence type="predicted"/>
<keyword evidence="11" id="KW-1185">Reference proteome</keyword>
<evidence type="ECO:0000256" key="2">
    <source>
        <dbReference type="ARBA" id="ARBA00022763"/>
    </source>
</evidence>
<evidence type="ECO:0000313" key="10">
    <source>
        <dbReference type="EMBL" id="AFD09226.1"/>
    </source>
</evidence>
<keyword evidence="5" id="KW-0234">DNA repair</keyword>
<dbReference type="AlphaFoldDB" id="H8KLS2"/>
<dbReference type="Pfam" id="PF03352">
    <property type="entry name" value="Adenine_glyco"/>
    <property type="match status" value="1"/>
</dbReference>
<evidence type="ECO:0000256" key="9">
    <source>
        <dbReference type="PIRSR" id="PIRSR604597-1"/>
    </source>
</evidence>
<name>H8KLS2_SOLCM</name>
<dbReference type="SUPFAM" id="SSF48150">
    <property type="entry name" value="DNA-glycosylase"/>
    <property type="match status" value="1"/>
</dbReference>
<dbReference type="InterPro" id="IPR005019">
    <property type="entry name" value="Adenine_glyco"/>
</dbReference>
<dbReference type="GO" id="GO:0008725">
    <property type="term" value="F:DNA-3-methyladenine glycosylase activity"/>
    <property type="evidence" value="ECO:0007669"/>
    <property type="project" value="UniProtKB-EC"/>
</dbReference>
<keyword evidence="3" id="KW-0378">Hydrolase</keyword>
<dbReference type="InterPro" id="IPR004597">
    <property type="entry name" value="Tag"/>
</dbReference>
<evidence type="ECO:0000256" key="8">
    <source>
        <dbReference type="ARBA" id="ARBA00066766"/>
    </source>
</evidence>
<feature type="binding site" evidence="9">
    <location>
        <position position="201"/>
    </location>
    <ligand>
        <name>Zn(2+)</name>
        <dbReference type="ChEBI" id="CHEBI:29105"/>
    </ligand>
</feature>
<feature type="binding site" evidence="9">
    <location>
        <position position="205"/>
    </location>
    <ligand>
        <name>Zn(2+)</name>
        <dbReference type="ChEBI" id="CHEBI:29105"/>
    </ligand>
</feature>
<dbReference type="HOGENOM" id="CLU_083758_1_0_10"/>
<evidence type="ECO:0000256" key="5">
    <source>
        <dbReference type="ARBA" id="ARBA00023204"/>
    </source>
</evidence>
<feature type="binding site" evidence="9">
    <location>
        <position position="42"/>
    </location>
    <ligand>
        <name>Zn(2+)</name>
        <dbReference type="ChEBI" id="CHEBI:29105"/>
    </ligand>
</feature>
<evidence type="ECO:0000256" key="3">
    <source>
        <dbReference type="ARBA" id="ARBA00022801"/>
    </source>
</evidence>